<dbReference type="SMART" id="SM01318">
    <property type="entry name" value="SVWC"/>
    <property type="match status" value="1"/>
</dbReference>
<dbReference type="InterPro" id="IPR053308">
    <property type="entry name" value="Vago-like"/>
</dbReference>
<dbReference type="Proteomes" id="UP001652621">
    <property type="component" value="Unplaced"/>
</dbReference>
<dbReference type="PANTHER" id="PTHR39957:SF1">
    <property type="entry name" value="AT09846P1-RELATED"/>
    <property type="match status" value="1"/>
</dbReference>
<dbReference type="Pfam" id="PF15430">
    <property type="entry name" value="SVWC"/>
    <property type="match status" value="1"/>
</dbReference>
<reference evidence="5" key="1">
    <citation type="submission" date="2020-05" db="UniProtKB">
        <authorList>
            <consortium name="EnsemblMetazoa"/>
        </authorList>
    </citation>
    <scope>IDENTIFICATION</scope>
    <source>
        <strain evidence="5">Aabys</strain>
    </source>
</reference>
<evidence type="ECO:0000256" key="1">
    <source>
        <dbReference type="ARBA" id="ARBA00004613"/>
    </source>
</evidence>
<organism evidence="5">
    <name type="scientific">Musca domestica</name>
    <name type="common">House fly</name>
    <dbReference type="NCBI Taxonomy" id="7370"/>
    <lineage>
        <taxon>Eukaryota</taxon>
        <taxon>Metazoa</taxon>
        <taxon>Ecdysozoa</taxon>
        <taxon>Arthropoda</taxon>
        <taxon>Hexapoda</taxon>
        <taxon>Insecta</taxon>
        <taxon>Pterygota</taxon>
        <taxon>Neoptera</taxon>
        <taxon>Endopterygota</taxon>
        <taxon>Diptera</taxon>
        <taxon>Brachycera</taxon>
        <taxon>Muscomorpha</taxon>
        <taxon>Muscoidea</taxon>
        <taxon>Muscidae</taxon>
        <taxon>Musca</taxon>
    </lineage>
</organism>
<keyword evidence="6" id="KW-1185">Reference proteome</keyword>
<comment type="subcellular location">
    <subcellularLocation>
        <location evidence="1">Secreted</location>
    </subcellularLocation>
</comment>
<dbReference type="VEuPathDB" id="VectorBase:MDOA008758"/>
<dbReference type="KEGG" id="mde:101889042"/>
<dbReference type="VEuPathDB" id="VectorBase:MDOMA2_003993"/>
<feature type="signal peptide" evidence="3">
    <location>
        <begin position="1"/>
        <end position="22"/>
    </location>
</feature>
<evidence type="ECO:0000259" key="4">
    <source>
        <dbReference type="SMART" id="SM01318"/>
    </source>
</evidence>
<dbReference type="PANTHER" id="PTHR39957">
    <property type="entry name" value="AT09846P1-RELATED"/>
    <property type="match status" value="1"/>
</dbReference>
<keyword evidence="3" id="KW-0732">Signal</keyword>
<dbReference type="OrthoDB" id="7901229at2759"/>
<proteinExistence type="predicted"/>
<name>A0A1I8MV66_MUSDO</name>
<evidence type="ECO:0000313" key="6">
    <source>
        <dbReference type="Proteomes" id="UP001652621"/>
    </source>
</evidence>
<feature type="domain" description="Single" evidence="4">
    <location>
        <begin position="38"/>
        <end position="105"/>
    </location>
</feature>
<evidence type="ECO:0000313" key="8">
    <source>
        <dbReference type="RefSeq" id="XP_058974856.1"/>
    </source>
</evidence>
<dbReference type="InterPro" id="IPR029277">
    <property type="entry name" value="SVWC_dom"/>
</dbReference>
<feature type="chain" id="PRO_5044560963" evidence="3">
    <location>
        <begin position="23"/>
        <end position="106"/>
    </location>
</feature>
<dbReference type="GO" id="GO:0005576">
    <property type="term" value="C:extracellular region"/>
    <property type="evidence" value="ECO:0007669"/>
    <property type="project" value="UniProtKB-SubCell"/>
</dbReference>
<dbReference type="GeneID" id="101889042"/>
<dbReference type="EnsemblMetazoa" id="MDOA008758-RA">
    <property type="protein sequence ID" value="MDOA008758-PA"/>
    <property type="gene ID" value="MDOA008758"/>
</dbReference>
<evidence type="ECO:0000313" key="7">
    <source>
        <dbReference type="RefSeq" id="XP_005175918.1"/>
    </source>
</evidence>
<evidence type="ECO:0000256" key="2">
    <source>
        <dbReference type="ARBA" id="ARBA00022525"/>
    </source>
</evidence>
<evidence type="ECO:0000256" key="3">
    <source>
        <dbReference type="SAM" id="SignalP"/>
    </source>
</evidence>
<evidence type="ECO:0000313" key="5">
    <source>
        <dbReference type="EnsemblMetazoa" id="MDOA008758-PA"/>
    </source>
</evidence>
<dbReference type="VEuPathDB" id="VectorBase:MDOMA2_004802"/>
<gene>
    <name evidence="5" type="primary">101889042</name>
    <name evidence="7" type="synonym">LOC101889042</name>
    <name evidence="8" type="synonym">LOC131800969</name>
</gene>
<keyword evidence="2" id="KW-0964">Secreted</keyword>
<sequence>MKFIGGVLILVASSLLVAFVVCDEARGFFKDSDHPGRCVHEGLFLLPGEQGKPRGQCMLFLCDNKNGFGRIQGCPYKAPMPNCSFGDYINIEAPYPECCNKHQICP</sequence>
<dbReference type="RefSeq" id="XP_058974856.1">
    <property type="nucleotide sequence ID" value="XM_059118873.1"/>
</dbReference>
<dbReference type="RefSeq" id="XP_005175918.1">
    <property type="nucleotide sequence ID" value="XM_005175861.3"/>
</dbReference>
<accession>A0A1I8MV66</accession>
<dbReference type="AlphaFoldDB" id="A0A1I8MV66"/>
<protein>
    <submittedName>
        <fullName evidence="7">Uncharacterized protein LOC101889042</fullName>
    </submittedName>
    <submittedName>
        <fullName evidence="8">Uncharacterized protein LOC131800969</fullName>
    </submittedName>
</protein>
<reference evidence="7" key="2">
    <citation type="submission" date="2025-04" db="UniProtKB">
        <authorList>
            <consortium name="RefSeq"/>
        </authorList>
    </citation>
    <scope>IDENTIFICATION</scope>
    <source>
        <strain evidence="7 8">Aabys</strain>
        <tissue evidence="8">Whole body</tissue>
    </source>
</reference>